<keyword evidence="3 5" id="KW-0546">Nucleotide metabolism</keyword>
<keyword evidence="5" id="KW-0479">Metal-binding</keyword>
<dbReference type="InterPro" id="IPR029054">
    <property type="entry name" value="dUTPase-like"/>
</dbReference>
<comment type="catalytic activity">
    <reaction evidence="4 5">
        <text>dUTP + H2O = dUMP + diphosphate + H(+)</text>
        <dbReference type="Rhea" id="RHEA:10248"/>
        <dbReference type="ChEBI" id="CHEBI:15377"/>
        <dbReference type="ChEBI" id="CHEBI:15378"/>
        <dbReference type="ChEBI" id="CHEBI:33019"/>
        <dbReference type="ChEBI" id="CHEBI:61555"/>
        <dbReference type="ChEBI" id="CHEBI:246422"/>
        <dbReference type="EC" id="3.6.1.23"/>
    </reaction>
</comment>
<evidence type="ECO:0000256" key="5">
    <source>
        <dbReference type="HAMAP-Rule" id="MF_00116"/>
    </source>
</evidence>
<comment type="caution">
    <text evidence="7">The sequence shown here is derived from an EMBL/GenBank/DDBJ whole genome shotgun (WGS) entry which is preliminary data.</text>
</comment>
<dbReference type="InterPro" id="IPR033704">
    <property type="entry name" value="dUTPase_trimeric"/>
</dbReference>
<dbReference type="SUPFAM" id="SSF51283">
    <property type="entry name" value="dUTPase-like"/>
    <property type="match status" value="1"/>
</dbReference>
<evidence type="ECO:0000313" key="7">
    <source>
        <dbReference type="EMBL" id="HIU02449.1"/>
    </source>
</evidence>
<keyword evidence="5" id="KW-0460">Magnesium</keyword>
<dbReference type="PANTHER" id="PTHR11241">
    <property type="entry name" value="DEOXYURIDINE 5'-TRIPHOSPHATE NUCLEOTIDOHYDROLASE"/>
    <property type="match status" value="1"/>
</dbReference>
<evidence type="ECO:0000256" key="4">
    <source>
        <dbReference type="ARBA" id="ARBA00047686"/>
    </source>
</evidence>
<dbReference type="GO" id="GO:0006226">
    <property type="term" value="P:dUMP biosynthetic process"/>
    <property type="evidence" value="ECO:0007669"/>
    <property type="project" value="UniProtKB-UniRule"/>
</dbReference>
<dbReference type="HAMAP" id="MF_00116">
    <property type="entry name" value="dUTPase_bact"/>
    <property type="match status" value="1"/>
</dbReference>
<accession>A0A9D1KX40</accession>
<evidence type="ECO:0000256" key="3">
    <source>
        <dbReference type="ARBA" id="ARBA00023080"/>
    </source>
</evidence>
<dbReference type="NCBIfam" id="NF001862">
    <property type="entry name" value="PRK00601.1"/>
    <property type="match status" value="1"/>
</dbReference>
<proteinExistence type="inferred from homology"/>
<keyword evidence="2 5" id="KW-0378">Hydrolase</keyword>
<dbReference type="InterPro" id="IPR008181">
    <property type="entry name" value="dUTPase"/>
</dbReference>
<evidence type="ECO:0000313" key="8">
    <source>
        <dbReference type="Proteomes" id="UP000824164"/>
    </source>
</evidence>
<reference evidence="7" key="2">
    <citation type="journal article" date="2021" name="PeerJ">
        <title>Extensive microbial diversity within the chicken gut microbiome revealed by metagenomics and culture.</title>
        <authorList>
            <person name="Gilroy R."/>
            <person name="Ravi A."/>
            <person name="Getino M."/>
            <person name="Pursley I."/>
            <person name="Horton D.L."/>
            <person name="Alikhan N.F."/>
            <person name="Baker D."/>
            <person name="Gharbi K."/>
            <person name="Hall N."/>
            <person name="Watson M."/>
            <person name="Adriaenssens E.M."/>
            <person name="Foster-Nyarko E."/>
            <person name="Jarju S."/>
            <person name="Secka A."/>
            <person name="Antonio M."/>
            <person name="Oren A."/>
            <person name="Chaudhuri R.R."/>
            <person name="La Ragione R."/>
            <person name="Hildebrand F."/>
            <person name="Pallen M.J."/>
        </authorList>
    </citation>
    <scope>NUCLEOTIDE SEQUENCE</scope>
    <source>
        <strain evidence="7">CHK187-14744</strain>
    </source>
</reference>
<dbReference type="Pfam" id="PF00692">
    <property type="entry name" value="dUTPase"/>
    <property type="match status" value="1"/>
</dbReference>
<dbReference type="PANTHER" id="PTHR11241:SF0">
    <property type="entry name" value="DEOXYURIDINE 5'-TRIPHOSPHATE NUCLEOTIDOHYDROLASE"/>
    <property type="match status" value="1"/>
</dbReference>
<sequence length="147" mass="15761">MLKQQVKIKKLKENAILPTYGTPYSAGADLYACMDEPVTIAPGETVLIKTGLAMAIPEGYAGLIYARSGLATKKGLAPANKVGVVDADYRGEVMVPLHNHSRVAVTVEHGERIAQMVITPFLTAEFLEAEELDDTLRGENGFGSTGR</sequence>
<comment type="function">
    <text evidence="5">This enzyme is involved in nucleotide metabolism: it produces dUMP, the immediate precursor of thymidine nucleotides and it decreases the intracellular concentration of dUTP so that uracil cannot be incorporated into DNA.</text>
</comment>
<dbReference type="GO" id="GO:0000287">
    <property type="term" value="F:magnesium ion binding"/>
    <property type="evidence" value="ECO:0007669"/>
    <property type="project" value="UniProtKB-UniRule"/>
</dbReference>
<comment type="caution">
    <text evidence="5">Lacks conserved residue(s) required for the propagation of feature annotation.</text>
</comment>
<evidence type="ECO:0000259" key="6">
    <source>
        <dbReference type="Pfam" id="PF00692"/>
    </source>
</evidence>
<dbReference type="EC" id="3.6.1.23" evidence="5"/>
<dbReference type="GO" id="GO:0046081">
    <property type="term" value="P:dUTP catabolic process"/>
    <property type="evidence" value="ECO:0007669"/>
    <property type="project" value="InterPro"/>
</dbReference>
<gene>
    <name evidence="5 7" type="primary">dut</name>
    <name evidence="7" type="ORF">IAB63_04275</name>
</gene>
<dbReference type="Gene3D" id="2.70.40.10">
    <property type="match status" value="1"/>
</dbReference>
<dbReference type="Proteomes" id="UP000824164">
    <property type="component" value="Unassembled WGS sequence"/>
</dbReference>
<evidence type="ECO:0000256" key="2">
    <source>
        <dbReference type="ARBA" id="ARBA00022801"/>
    </source>
</evidence>
<dbReference type="CDD" id="cd07557">
    <property type="entry name" value="trimeric_dUTPase"/>
    <property type="match status" value="1"/>
</dbReference>
<evidence type="ECO:0000256" key="1">
    <source>
        <dbReference type="ARBA" id="ARBA00006581"/>
    </source>
</evidence>
<organism evidence="7 8">
    <name type="scientific">Candidatus Onthocola gallistercoris</name>
    <dbReference type="NCBI Taxonomy" id="2840876"/>
    <lineage>
        <taxon>Bacteria</taxon>
        <taxon>Bacillati</taxon>
        <taxon>Bacillota</taxon>
        <taxon>Bacilli</taxon>
        <taxon>Candidatus Onthocola</taxon>
    </lineage>
</organism>
<dbReference type="GO" id="GO:0004170">
    <property type="term" value="F:dUTP diphosphatase activity"/>
    <property type="evidence" value="ECO:0007669"/>
    <property type="project" value="UniProtKB-UniRule"/>
</dbReference>
<feature type="binding site" evidence="5">
    <location>
        <begin position="84"/>
        <end position="86"/>
    </location>
    <ligand>
        <name>substrate</name>
    </ligand>
</feature>
<feature type="domain" description="dUTPase-like" evidence="6">
    <location>
        <begin position="14"/>
        <end position="146"/>
    </location>
</feature>
<comment type="cofactor">
    <cofactor evidence="5">
        <name>Mg(2+)</name>
        <dbReference type="ChEBI" id="CHEBI:18420"/>
    </cofactor>
</comment>
<comment type="pathway">
    <text evidence="5">Pyrimidine metabolism; dUMP biosynthesis; dUMP from dCTP (dUTP route): step 2/2.</text>
</comment>
<dbReference type="AlphaFoldDB" id="A0A9D1KX40"/>
<dbReference type="InterPro" id="IPR036157">
    <property type="entry name" value="dUTPase-like_sf"/>
</dbReference>
<name>A0A9D1KX40_9FIRM</name>
<dbReference type="NCBIfam" id="TIGR00576">
    <property type="entry name" value="dut"/>
    <property type="match status" value="1"/>
</dbReference>
<comment type="similarity">
    <text evidence="1 5">Belongs to the dUTPase family.</text>
</comment>
<feature type="binding site" evidence="5">
    <location>
        <position position="80"/>
    </location>
    <ligand>
        <name>substrate</name>
    </ligand>
</feature>
<dbReference type="EMBL" id="DVLT01000031">
    <property type="protein sequence ID" value="HIU02449.1"/>
    <property type="molecule type" value="Genomic_DNA"/>
</dbReference>
<reference evidence="7" key="1">
    <citation type="submission" date="2020-10" db="EMBL/GenBank/DDBJ databases">
        <authorList>
            <person name="Gilroy R."/>
        </authorList>
    </citation>
    <scope>NUCLEOTIDE SEQUENCE</scope>
    <source>
        <strain evidence="7">CHK187-14744</strain>
    </source>
</reference>
<feature type="binding site" evidence="5">
    <location>
        <begin position="67"/>
        <end position="69"/>
    </location>
    <ligand>
        <name>substrate</name>
    </ligand>
</feature>
<protein>
    <recommendedName>
        <fullName evidence="5">Deoxyuridine 5'-triphosphate nucleotidohydrolase</fullName>
        <shortName evidence="5">dUTPase</shortName>
        <ecNumber evidence="5">3.6.1.23</ecNumber>
    </recommendedName>
    <alternativeName>
        <fullName evidence="5">dUTP pyrophosphatase</fullName>
    </alternativeName>
</protein>